<dbReference type="SUPFAM" id="SSF53901">
    <property type="entry name" value="Thiolase-like"/>
    <property type="match status" value="1"/>
</dbReference>
<sequence>MDMEDLRSWLMQRVAAKRGASPDSIDVHEPFSRHGLDSMDMTRIVADLGRKLGRPLAPTLAWEYPTLAALLGYLAGDRGKEPVAPRLAARSGVAAKEPMAIVGMACRFPRASDPASFFRMLCSGVDAISEVPRDRWDIDALYDRDVSAPGKMSTKWAGFLDQVDQFDPQFFGISPREAMEMDPQQRLVLELAWEALESAGIPPRSLEDSRTGVFMGAMWHDYADIPDDRRIAMTQHSATGQDLSIIPARVSYTLGLRGPSIAFNTACSSSLVAVHHARRSLELGECDLALAGGVNLLLSPESTVAMSKFGAMAPDGRSKAFDARANGYVRGEGGGVVVLKPLSRALADGDTIHCILLGSAMNNDGASNGLTAPSPKAQELVLHDAYADAGIDARDVHFVETHGTGTMLGDPIEAGAIGAVLGAGRSPDRPLRLGAVKTNIGHLEAAAGIAGLVKTALSLRNGVVPPNLHFQSPNPHIDFESLRLAVPTTVEPWPEHGGRRLAGVSGFGFGGTNCHVVLEGGMTIAQRLGRVRPRVAPVFVFGGQGSQWLRMGMDLLVEPAFRAAIERCDVAMRPHLEGSLLDVLLSQDAGWLEETPKVQPAIFAVQVALASLVRSLGVEPCAVVGQSMGEVAAAHVAGCLDLDDAARVICVRSKLVTQASGKGAMAVVELPMAAAQRALEGRGDSVSIAVSSSPSATVLSGDEAALEALITELERDGVTCRRIKVDYASHSREMDSLLPSLAEALEGLSPRSGAIPFYSTVTGNRIDGAALDAAYWCRNLREPVLFAETTSLLLRQGHETFLDLDPHPLLVRPIEQCSAELGLSGLTLPTMRRDERSHAVLSESLAALGPREPEELRDRGRSQVLPLSAHTASALRDHARRMGEHIRKTPDVELSDIAFTSSVRRSHLAHRLAIVGNSRDEIAETLEAFGRGEEPTAIAHGTSPLSAPKVAFVFPGQGSQWVGMGRQLLAEEPVFRETIEACDAALRPECDLSVVDELRAEEARSRLAEGSVVQPVLFAVEVALAALWRSWGVVPDAVVGHSMGEVAAAYVAGALSLEDAAAVIGRRSRLMSTMSGNGAVALVELALPDAERALVGYETRLGVAGSNGPRSTVIAGETEALAEVLARLEEKEVFFRRVKMDVASHSPQMEPLRGELVAALAGLSPRKASIPMRSTVTCAPVSGDELGADYWAENMRKPVLFSQATRELIREGYTIFLEMSPHPILVPSVEENLRESGTKGVALASLYRQADERQSLLQSLGRLFVHGRAIDWRRTHPEGGRVVELPTYPWQRERFWIEPNRAPVTHTRRRTESGKGRFEHPLLGSRLLVSSAQNDEHWWEQTLGVGVTPYLRDHRVQASVVFPGAGYLEMALAAGREKLGAAKLVLEDVTFEQMLVLGDDDSERIAQVVLTDTGAGRCSFRIASREPEDSHFTRHARGVMRIDGGSPDSARQVEKPESLGQRFSSRLSAAEHYAQMSARRLDYGPAFQALAELRTAEDQALGRVELPDIVDDHGYILHPSLLDACLQSAMSFLATTADAVTYVPVGIARLTVHARPSRKAWVVVTKVAGHCDLWIVDENGRALVEIEGLRAQPLEAASSSTKDPLEGCVHEIAWRHVEPQPPARLPEGGAWLLLMDRSGVGASLETELSAAGRSCVRVFPGSSYARIEPDLYTIDPANADDYRRLLRDAFGAERVCLGAVHLASLDAASPDATTLETLSAGLARGSVSALYLAQALLRNDFRSPPRLFLVTRGAQAVRAGEPVSVGQAPLIGLARTLVLEHPELPCTSIDLAATASERDGELLRRELLAKGGGDQVAWRDEERYVAELVRGTFEPGEHASLGARKVPAQDKPFQLRIQSPGVLERLSLHEARALVPGPGEVLVEVEAAGLNFRDVLLAMGVLPDDAAGADGQGPRLGLECAGRVVAVGEGVTQWSVGQEVLGFGVRTFSSHVLARSEHIVAKSTRFSWAEAATLPAVFATAYYALVRIGRLRRGERVLIHAGAGGVGLAAIQLAKHVGAEIFATAGSEEKRAYLRSIGVDHVFDSRSLAFVDEIKQITRGEGVDVVLNSLSGEFIPASLSLLRDYGRFVEIGKRDYYEDKPLGLRPFLRSLSFSLVDLLALLAQQPEEIGALLQELMEMFEALALAPLPVRTFPASRAAEAFQYMAQAKHIGKLAIAMKDPEARIVPASAEPVSIRGDRTYLITGGLGGLGLSLARGLVDRGARHVALVGRRNPGREAQEAIAAMETSGAKILVVSADVSRREEAERVFGLLDAQMPKLAGIVHAAAVLDDRTLLEQTEQSFRSVFAPKALGAWNLHALSEGQDLDFFILYSSIAALLGSPGQSNYTASNAMLDALAHERQRRGLCGMSIQWGPFSEVGLATADDSRGKRLESRGMASLTPREGLLALERLLAHPRANVSVVRFDAQRWVEFYPDAARSSYLGALLAAGSRDERASSDRSRDLRAAIAGANHDEGLALLEGFLAREMGHVLRIDSSKIERNASFHHLGLDSLMKLELRNRIRTGLDFEPSIVALSRYDDIGSLATYLHQQVSLARLLEGAQAKASNADAEEELETITF</sequence>
<proteinExistence type="predicted"/>
<dbReference type="InterPro" id="IPR036736">
    <property type="entry name" value="ACP-like_sf"/>
</dbReference>
<dbReference type="Gene3D" id="3.40.47.10">
    <property type="match status" value="1"/>
</dbReference>
<dbReference type="Pfam" id="PF08659">
    <property type="entry name" value="KR"/>
    <property type="match status" value="1"/>
</dbReference>
<keyword evidence="4" id="KW-0521">NADP</keyword>
<dbReference type="Pfam" id="PF00698">
    <property type="entry name" value="Acyl_transf_1"/>
    <property type="match status" value="2"/>
</dbReference>
<evidence type="ECO:0000256" key="3">
    <source>
        <dbReference type="ARBA" id="ARBA00022679"/>
    </source>
</evidence>
<evidence type="ECO:0000256" key="2">
    <source>
        <dbReference type="ARBA" id="ARBA00022553"/>
    </source>
</evidence>
<dbReference type="GO" id="GO:0005737">
    <property type="term" value="C:cytoplasm"/>
    <property type="evidence" value="ECO:0007669"/>
    <property type="project" value="TreeGrafter"/>
</dbReference>
<dbReference type="InterPro" id="IPR014030">
    <property type="entry name" value="Ketoacyl_synth_N"/>
</dbReference>
<dbReference type="CDD" id="cd00833">
    <property type="entry name" value="PKS"/>
    <property type="match status" value="1"/>
</dbReference>
<dbReference type="InterPro" id="IPR020806">
    <property type="entry name" value="PKS_PP-bd"/>
</dbReference>
<keyword evidence="6" id="KW-0012">Acyltransferase</keyword>
<evidence type="ECO:0000313" key="12">
    <source>
        <dbReference type="EMBL" id="MDC3982207.1"/>
    </source>
</evidence>
<feature type="region of interest" description="N-terminal hotdog fold" evidence="8">
    <location>
        <begin position="1320"/>
        <end position="1447"/>
    </location>
</feature>
<dbReference type="InterPro" id="IPR049490">
    <property type="entry name" value="C883_1060-like_KR_N"/>
</dbReference>
<evidence type="ECO:0000256" key="1">
    <source>
        <dbReference type="ARBA" id="ARBA00022450"/>
    </source>
</evidence>
<feature type="domain" description="Carrier" evidence="9">
    <location>
        <begin position="1"/>
        <end position="78"/>
    </location>
</feature>
<dbReference type="InterPro" id="IPR036291">
    <property type="entry name" value="NAD(P)-bd_dom_sf"/>
</dbReference>
<dbReference type="GO" id="GO:0005886">
    <property type="term" value="C:plasma membrane"/>
    <property type="evidence" value="ECO:0007669"/>
    <property type="project" value="TreeGrafter"/>
</dbReference>
<dbReference type="InterPro" id="IPR013154">
    <property type="entry name" value="ADH-like_N"/>
</dbReference>
<dbReference type="InterPro" id="IPR032821">
    <property type="entry name" value="PKS_assoc"/>
</dbReference>
<dbReference type="InterPro" id="IPR018201">
    <property type="entry name" value="Ketoacyl_synth_AS"/>
</dbReference>
<dbReference type="SMART" id="SM00825">
    <property type="entry name" value="PKS_KS"/>
    <property type="match status" value="1"/>
</dbReference>
<evidence type="ECO:0000256" key="7">
    <source>
        <dbReference type="ARBA" id="ARBA00054155"/>
    </source>
</evidence>
<feature type="domain" description="Carrier" evidence="9">
    <location>
        <begin position="2474"/>
        <end position="2551"/>
    </location>
</feature>
<dbReference type="InterPro" id="IPR057326">
    <property type="entry name" value="KR_dom"/>
</dbReference>
<feature type="domain" description="PKS/mFAS DH" evidence="11">
    <location>
        <begin position="1320"/>
        <end position="1600"/>
    </location>
</feature>
<dbReference type="InterPro" id="IPR016035">
    <property type="entry name" value="Acyl_Trfase/lysoPLipase"/>
</dbReference>
<gene>
    <name evidence="12" type="ORF">KEG57_16935</name>
</gene>
<evidence type="ECO:0000259" key="9">
    <source>
        <dbReference type="PROSITE" id="PS50075"/>
    </source>
</evidence>
<dbReference type="CDD" id="cd05195">
    <property type="entry name" value="enoyl_red"/>
    <property type="match status" value="1"/>
</dbReference>
<dbReference type="InterPro" id="IPR009081">
    <property type="entry name" value="PP-bd_ACP"/>
</dbReference>
<evidence type="ECO:0000313" key="13">
    <source>
        <dbReference type="Proteomes" id="UP001151081"/>
    </source>
</evidence>
<dbReference type="InterPro" id="IPR049552">
    <property type="entry name" value="PKS_DH_N"/>
</dbReference>
<dbReference type="EMBL" id="JAGTJJ010000007">
    <property type="protein sequence ID" value="MDC3982207.1"/>
    <property type="molecule type" value="Genomic_DNA"/>
</dbReference>
<dbReference type="InterPro" id="IPR049551">
    <property type="entry name" value="PKS_DH_C"/>
</dbReference>
<evidence type="ECO:0000256" key="4">
    <source>
        <dbReference type="ARBA" id="ARBA00022857"/>
    </source>
</evidence>
<dbReference type="InterPro" id="IPR011032">
    <property type="entry name" value="GroES-like_sf"/>
</dbReference>
<dbReference type="CDD" id="cd08955">
    <property type="entry name" value="KR_2_FAS_SDR_x"/>
    <property type="match status" value="1"/>
</dbReference>
<dbReference type="InterPro" id="IPR016039">
    <property type="entry name" value="Thiolase-like"/>
</dbReference>
<dbReference type="FunFam" id="3.40.366.10:FF:000002">
    <property type="entry name" value="Probable polyketide synthase 2"/>
    <property type="match status" value="1"/>
</dbReference>
<dbReference type="Pfam" id="PF00109">
    <property type="entry name" value="ketoacyl-synt"/>
    <property type="match status" value="1"/>
</dbReference>
<dbReference type="SUPFAM" id="SSF51735">
    <property type="entry name" value="NAD(P)-binding Rossmann-fold domains"/>
    <property type="match status" value="3"/>
</dbReference>
<keyword evidence="1" id="KW-0596">Phosphopantetheine</keyword>
<dbReference type="PROSITE" id="PS52004">
    <property type="entry name" value="KS3_2"/>
    <property type="match status" value="1"/>
</dbReference>
<dbReference type="GO" id="GO:0016491">
    <property type="term" value="F:oxidoreductase activity"/>
    <property type="evidence" value="ECO:0007669"/>
    <property type="project" value="InterPro"/>
</dbReference>
<dbReference type="SUPFAM" id="SSF47336">
    <property type="entry name" value="ACP-like"/>
    <property type="match status" value="2"/>
</dbReference>
<dbReference type="GO" id="GO:0071770">
    <property type="term" value="P:DIM/DIP cell wall layer assembly"/>
    <property type="evidence" value="ECO:0007669"/>
    <property type="project" value="TreeGrafter"/>
</dbReference>
<dbReference type="InterPro" id="IPR001227">
    <property type="entry name" value="Ac_transferase_dom_sf"/>
</dbReference>
<dbReference type="SMART" id="SM00827">
    <property type="entry name" value="PKS_AT"/>
    <property type="match status" value="2"/>
</dbReference>
<dbReference type="FunFam" id="3.40.50.720:FF:000209">
    <property type="entry name" value="Polyketide synthase Pks12"/>
    <property type="match status" value="1"/>
</dbReference>
<keyword evidence="13" id="KW-1185">Reference proteome</keyword>
<dbReference type="PROSITE" id="PS50075">
    <property type="entry name" value="CARRIER"/>
    <property type="match status" value="2"/>
</dbReference>
<dbReference type="GO" id="GO:0031177">
    <property type="term" value="F:phosphopantetheine binding"/>
    <property type="evidence" value="ECO:0007669"/>
    <property type="project" value="InterPro"/>
</dbReference>
<reference evidence="12 13" key="1">
    <citation type="submission" date="2021-04" db="EMBL/GenBank/DDBJ databases">
        <title>Genome analysis of Polyangium sp.</title>
        <authorList>
            <person name="Li Y."/>
            <person name="Wang J."/>
        </authorList>
    </citation>
    <scope>NUCLEOTIDE SEQUENCE [LARGE SCALE GENOMIC DNA]</scope>
    <source>
        <strain evidence="12 13">SDU14</strain>
    </source>
</reference>
<evidence type="ECO:0000256" key="6">
    <source>
        <dbReference type="ARBA" id="ARBA00023315"/>
    </source>
</evidence>
<dbReference type="GO" id="GO:0004315">
    <property type="term" value="F:3-oxoacyl-[acyl-carrier-protein] synthase activity"/>
    <property type="evidence" value="ECO:0007669"/>
    <property type="project" value="InterPro"/>
</dbReference>
<feature type="domain" description="Ketosynthase family 3 (KS3)" evidence="10">
    <location>
        <begin position="96"/>
        <end position="520"/>
    </location>
</feature>
<dbReference type="PROSITE" id="PS01162">
    <property type="entry name" value="QOR_ZETA_CRYSTAL"/>
    <property type="match status" value="1"/>
</dbReference>
<feature type="region of interest" description="C-terminal hotdog fold" evidence="8">
    <location>
        <begin position="1464"/>
        <end position="1600"/>
    </location>
</feature>
<dbReference type="InterPro" id="IPR002364">
    <property type="entry name" value="Quin_OxRdtase/zeta-crystal_CS"/>
</dbReference>
<dbReference type="InterPro" id="IPR042104">
    <property type="entry name" value="PKS_dehydratase_sf"/>
</dbReference>
<dbReference type="Gene3D" id="3.90.180.10">
    <property type="entry name" value="Medium-chain alcohol dehydrogenases, catalytic domain"/>
    <property type="match status" value="1"/>
</dbReference>
<dbReference type="Pfam" id="PF08240">
    <property type="entry name" value="ADH_N"/>
    <property type="match status" value="1"/>
</dbReference>
<dbReference type="Pfam" id="PF21394">
    <property type="entry name" value="Beta-ketacyl_N"/>
    <property type="match status" value="1"/>
</dbReference>
<dbReference type="SMART" id="SM01294">
    <property type="entry name" value="PKS_PP_betabranch"/>
    <property type="match status" value="1"/>
</dbReference>
<dbReference type="RefSeq" id="WP_272420624.1">
    <property type="nucleotide sequence ID" value="NZ_JAGTJJ010000007.1"/>
</dbReference>
<evidence type="ECO:0000256" key="8">
    <source>
        <dbReference type="PROSITE-ProRule" id="PRU01363"/>
    </source>
</evidence>
<dbReference type="InterPro" id="IPR020841">
    <property type="entry name" value="PKS_Beta-ketoAc_synthase_dom"/>
</dbReference>
<evidence type="ECO:0000259" key="11">
    <source>
        <dbReference type="PROSITE" id="PS52019"/>
    </source>
</evidence>
<keyword evidence="5" id="KW-0511">Multifunctional enzyme</keyword>
<comment type="function">
    <text evidence="7">Involved in production of the polyketide antibiotic thailandamide.</text>
</comment>
<keyword evidence="2" id="KW-0597">Phosphoprotein</keyword>
<dbReference type="FunFam" id="3.40.47.10:FF:000019">
    <property type="entry name" value="Polyketide synthase type I"/>
    <property type="match status" value="1"/>
</dbReference>
<dbReference type="Pfam" id="PF16197">
    <property type="entry name" value="KAsynt_C_assoc"/>
    <property type="match status" value="1"/>
</dbReference>
<dbReference type="PANTHER" id="PTHR43775">
    <property type="entry name" value="FATTY ACID SYNTHASE"/>
    <property type="match status" value="1"/>
</dbReference>
<dbReference type="InterPro" id="IPR016036">
    <property type="entry name" value="Malonyl_transacylase_ACP-bd"/>
</dbReference>
<dbReference type="InterPro" id="IPR013149">
    <property type="entry name" value="ADH-like_C"/>
</dbReference>
<dbReference type="Gene3D" id="3.40.50.720">
    <property type="entry name" value="NAD(P)-binding Rossmann-like Domain"/>
    <property type="match status" value="3"/>
</dbReference>
<comment type="caution">
    <text evidence="12">The sequence shown here is derived from an EMBL/GenBank/DDBJ whole genome shotgun (WGS) entry which is preliminary data.</text>
</comment>
<dbReference type="Gene3D" id="3.30.70.3290">
    <property type="match status" value="1"/>
</dbReference>
<evidence type="ECO:0000256" key="5">
    <source>
        <dbReference type="ARBA" id="ARBA00023268"/>
    </source>
</evidence>
<dbReference type="InterPro" id="IPR020807">
    <property type="entry name" value="PKS_DH"/>
</dbReference>
<dbReference type="Pfam" id="PF02801">
    <property type="entry name" value="Ketoacyl-synt_C"/>
    <property type="match status" value="1"/>
</dbReference>
<dbReference type="Pfam" id="PF14765">
    <property type="entry name" value="PS-DH"/>
    <property type="match status" value="1"/>
</dbReference>
<dbReference type="InterPro" id="IPR049900">
    <property type="entry name" value="PKS_mFAS_DH"/>
</dbReference>
<dbReference type="InterPro" id="IPR020843">
    <property type="entry name" value="ER"/>
</dbReference>
<dbReference type="Gene3D" id="3.10.129.110">
    <property type="entry name" value="Polyketide synthase dehydratase"/>
    <property type="match status" value="1"/>
</dbReference>
<dbReference type="PROSITE" id="PS52019">
    <property type="entry name" value="PKS_MFAS_DH"/>
    <property type="match status" value="1"/>
</dbReference>
<organism evidence="12 13">
    <name type="scientific">Polyangium jinanense</name>
    <dbReference type="NCBI Taxonomy" id="2829994"/>
    <lineage>
        <taxon>Bacteria</taxon>
        <taxon>Pseudomonadati</taxon>
        <taxon>Myxococcota</taxon>
        <taxon>Polyangia</taxon>
        <taxon>Polyangiales</taxon>
        <taxon>Polyangiaceae</taxon>
        <taxon>Polyangium</taxon>
    </lineage>
</organism>
<dbReference type="Gene3D" id="3.40.366.10">
    <property type="entry name" value="Malonyl-Coenzyme A Acyl Carrier Protein, domain 2"/>
    <property type="match status" value="2"/>
</dbReference>
<dbReference type="InterPro" id="IPR013968">
    <property type="entry name" value="PKS_KR"/>
</dbReference>
<dbReference type="SMART" id="SM00826">
    <property type="entry name" value="PKS_DH"/>
    <property type="match status" value="1"/>
</dbReference>
<dbReference type="SUPFAM" id="SSF52151">
    <property type="entry name" value="FabD/lysophospholipase-like"/>
    <property type="match status" value="2"/>
</dbReference>
<feature type="active site" description="Proton acceptor; for dehydratase activity" evidence="8">
    <location>
        <position position="1354"/>
    </location>
</feature>
<dbReference type="SMART" id="SM00822">
    <property type="entry name" value="PKS_KR"/>
    <property type="match status" value="1"/>
</dbReference>
<dbReference type="SUPFAM" id="SSF50129">
    <property type="entry name" value="GroES-like"/>
    <property type="match status" value="1"/>
</dbReference>
<dbReference type="PANTHER" id="PTHR43775:SF37">
    <property type="entry name" value="SI:DKEY-61P9.11"/>
    <property type="match status" value="1"/>
</dbReference>
<dbReference type="Gene3D" id="1.10.1200.10">
    <property type="entry name" value="ACP-like"/>
    <property type="match status" value="2"/>
</dbReference>
<dbReference type="InterPro" id="IPR014043">
    <property type="entry name" value="Acyl_transferase_dom"/>
</dbReference>
<dbReference type="GO" id="GO:0004312">
    <property type="term" value="F:fatty acid synthase activity"/>
    <property type="evidence" value="ECO:0007669"/>
    <property type="project" value="TreeGrafter"/>
</dbReference>
<feature type="active site" description="Proton donor; for dehydratase activity" evidence="8">
    <location>
        <position position="1523"/>
    </location>
</feature>
<dbReference type="Pfam" id="PF00107">
    <property type="entry name" value="ADH_zinc_N"/>
    <property type="match status" value="1"/>
</dbReference>
<dbReference type="SMART" id="SM00823">
    <property type="entry name" value="PKS_PP"/>
    <property type="match status" value="2"/>
</dbReference>
<accession>A0A9X4ATH3</accession>
<dbReference type="InterPro" id="IPR050091">
    <property type="entry name" value="PKS_NRPS_Biosynth_Enz"/>
</dbReference>
<dbReference type="Proteomes" id="UP001151081">
    <property type="component" value="Unassembled WGS sequence"/>
</dbReference>
<keyword evidence="3" id="KW-0808">Transferase</keyword>
<dbReference type="GO" id="GO:0006633">
    <property type="term" value="P:fatty acid biosynthetic process"/>
    <property type="evidence" value="ECO:0007669"/>
    <property type="project" value="InterPro"/>
</dbReference>
<dbReference type="GO" id="GO:0008270">
    <property type="term" value="F:zinc ion binding"/>
    <property type="evidence" value="ECO:0007669"/>
    <property type="project" value="InterPro"/>
</dbReference>
<dbReference type="SMART" id="SM00829">
    <property type="entry name" value="PKS_ER"/>
    <property type="match status" value="1"/>
</dbReference>
<dbReference type="PROSITE" id="PS00606">
    <property type="entry name" value="KS3_1"/>
    <property type="match status" value="1"/>
</dbReference>
<dbReference type="Pfam" id="PF22621">
    <property type="entry name" value="CurL-like_PKS_C"/>
    <property type="match status" value="1"/>
</dbReference>
<dbReference type="Pfam" id="PF21089">
    <property type="entry name" value="PKS_DH_N"/>
    <property type="match status" value="1"/>
</dbReference>
<dbReference type="Pfam" id="PF00550">
    <property type="entry name" value="PP-binding"/>
    <property type="match status" value="2"/>
</dbReference>
<dbReference type="InterPro" id="IPR014031">
    <property type="entry name" value="Ketoacyl_synth_C"/>
</dbReference>
<protein>
    <submittedName>
        <fullName evidence="12">SDR family NAD(P)-dependent oxidoreductase</fullName>
    </submittedName>
</protein>
<dbReference type="SUPFAM" id="SSF55048">
    <property type="entry name" value="Probable ACP-binding domain of malonyl-CoA ACP transacylase"/>
    <property type="match status" value="2"/>
</dbReference>
<evidence type="ECO:0000259" key="10">
    <source>
        <dbReference type="PROSITE" id="PS52004"/>
    </source>
</evidence>
<name>A0A9X4ATH3_9BACT</name>